<evidence type="ECO:0000256" key="4">
    <source>
        <dbReference type="ARBA" id="ARBA00022692"/>
    </source>
</evidence>
<keyword evidence="2" id="KW-0328">Glycosyltransferase</keyword>
<organism evidence="9 10">
    <name type="scientific">Algoriphagus aquimarinus</name>
    <dbReference type="NCBI Taxonomy" id="237018"/>
    <lineage>
        <taxon>Bacteria</taxon>
        <taxon>Pseudomonadati</taxon>
        <taxon>Bacteroidota</taxon>
        <taxon>Cytophagia</taxon>
        <taxon>Cytophagales</taxon>
        <taxon>Cyclobacteriaceae</taxon>
        <taxon>Algoriphagus</taxon>
    </lineage>
</organism>
<dbReference type="InterPro" id="IPR050256">
    <property type="entry name" value="Glycosyltransferase_2"/>
</dbReference>
<evidence type="ECO:0000256" key="5">
    <source>
        <dbReference type="ARBA" id="ARBA00022985"/>
    </source>
</evidence>
<evidence type="ECO:0000256" key="7">
    <source>
        <dbReference type="ARBA" id="ARBA00023136"/>
    </source>
</evidence>
<keyword evidence="3 9" id="KW-0808">Transferase</keyword>
<dbReference type="InterPro" id="IPR029044">
    <property type="entry name" value="Nucleotide-diphossugar_trans"/>
</dbReference>
<keyword evidence="7" id="KW-0472">Membrane</keyword>
<keyword evidence="10" id="KW-1185">Reference proteome</keyword>
<accession>A0A1I1BVV0</accession>
<evidence type="ECO:0000256" key="6">
    <source>
        <dbReference type="ARBA" id="ARBA00022989"/>
    </source>
</evidence>
<sequence>MNKQSNGITIVIPIFNEEDGIGRILPAFEEYINQSKFEVNLLLVNDGSTDHSLSKIKKIAALHDHVGFISFEKNAGLSAAIRAGFEKSNTKWVGYIDADLQTDPMDFLRLEAMIPDYDLVTGRRTGRKDSAVKKMSSTFANWFRDSMLHDGVHDSGCPLKIMRRSVALHMPFFKGMHRFFPALTLIQGKKVIEIPVKHFPRVTGKSKFNVWNRLLSPLQDTLALRWMMKRQSVYTISENSIKTHKAAIHE</sequence>
<dbReference type="EMBL" id="FOKK01000016">
    <property type="protein sequence ID" value="SFB52453.1"/>
    <property type="molecule type" value="Genomic_DNA"/>
</dbReference>
<dbReference type="GO" id="GO:0009103">
    <property type="term" value="P:lipopolysaccharide biosynthetic process"/>
    <property type="evidence" value="ECO:0007669"/>
    <property type="project" value="UniProtKB-KW"/>
</dbReference>
<dbReference type="Gene3D" id="3.90.550.10">
    <property type="entry name" value="Spore Coat Polysaccharide Biosynthesis Protein SpsA, Chain A"/>
    <property type="match status" value="1"/>
</dbReference>
<dbReference type="PANTHER" id="PTHR48090">
    <property type="entry name" value="UNDECAPRENYL-PHOSPHATE 4-DEOXY-4-FORMAMIDO-L-ARABINOSE TRANSFERASE-RELATED"/>
    <property type="match status" value="1"/>
</dbReference>
<keyword evidence="6" id="KW-1133">Transmembrane helix</keyword>
<dbReference type="GO" id="GO:0099621">
    <property type="term" value="F:undecaprenyl-phosphate 4-deoxy-4-formamido-L-arabinose transferase activity"/>
    <property type="evidence" value="ECO:0007669"/>
    <property type="project" value="TreeGrafter"/>
</dbReference>
<evidence type="ECO:0000256" key="1">
    <source>
        <dbReference type="ARBA" id="ARBA00022475"/>
    </source>
</evidence>
<reference evidence="9 10" key="1">
    <citation type="submission" date="2016-10" db="EMBL/GenBank/DDBJ databases">
        <authorList>
            <person name="de Groot N.N."/>
        </authorList>
    </citation>
    <scope>NUCLEOTIDE SEQUENCE [LARGE SCALE GENOMIC DNA]</scope>
    <source>
        <strain evidence="9 10">DSM 23399</strain>
    </source>
</reference>
<dbReference type="OrthoDB" id="9807778at2"/>
<gene>
    <name evidence="9" type="ORF">SAMN04489723_11641</name>
</gene>
<keyword evidence="1" id="KW-1003">Cell membrane</keyword>
<evidence type="ECO:0000313" key="9">
    <source>
        <dbReference type="EMBL" id="SFB52453.1"/>
    </source>
</evidence>
<evidence type="ECO:0000259" key="8">
    <source>
        <dbReference type="Pfam" id="PF00535"/>
    </source>
</evidence>
<dbReference type="InterPro" id="IPR001173">
    <property type="entry name" value="Glyco_trans_2-like"/>
</dbReference>
<dbReference type="STRING" id="237018.SAMN04489723_11641"/>
<dbReference type="AlphaFoldDB" id="A0A1I1BVV0"/>
<feature type="domain" description="Glycosyltransferase 2-like" evidence="8">
    <location>
        <begin position="9"/>
        <end position="166"/>
    </location>
</feature>
<keyword evidence="4" id="KW-0812">Transmembrane</keyword>
<dbReference type="Pfam" id="PF00535">
    <property type="entry name" value="Glycos_transf_2"/>
    <property type="match status" value="1"/>
</dbReference>
<dbReference type="Proteomes" id="UP000198790">
    <property type="component" value="Unassembled WGS sequence"/>
</dbReference>
<dbReference type="RefSeq" id="WP_092899798.1">
    <property type="nucleotide sequence ID" value="NZ_FOKK01000016.1"/>
</dbReference>
<name>A0A1I1BVV0_9BACT</name>
<dbReference type="PANTHER" id="PTHR48090:SF3">
    <property type="entry name" value="UNDECAPRENYL-PHOSPHATE 4-DEOXY-4-FORMAMIDO-L-ARABINOSE TRANSFERASE"/>
    <property type="match status" value="1"/>
</dbReference>
<dbReference type="GO" id="GO:0005886">
    <property type="term" value="C:plasma membrane"/>
    <property type="evidence" value="ECO:0007669"/>
    <property type="project" value="TreeGrafter"/>
</dbReference>
<proteinExistence type="predicted"/>
<evidence type="ECO:0000256" key="2">
    <source>
        <dbReference type="ARBA" id="ARBA00022676"/>
    </source>
</evidence>
<keyword evidence="5" id="KW-0448">Lipopolysaccharide biosynthesis</keyword>
<protein>
    <submittedName>
        <fullName evidence="9">Glycosyltransferase involved in cell wall bisynthesis</fullName>
    </submittedName>
</protein>
<evidence type="ECO:0000313" key="10">
    <source>
        <dbReference type="Proteomes" id="UP000198790"/>
    </source>
</evidence>
<evidence type="ECO:0000256" key="3">
    <source>
        <dbReference type="ARBA" id="ARBA00022679"/>
    </source>
</evidence>
<dbReference type="SUPFAM" id="SSF53448">
    <property type="entry name" value="Nucleotide-diphospho-sugar transferases"/>
    <property type="match status" value="1"/>
</dbReference>